<accession>R7SVL7</accession>
<dbReference type="EMBL" id="JH719418">
    <property type="protein sequence ID" value="EJF60224.1"/>
    <property type="molecule type" value="Genomic_DNA"/>
</dbReference>
<gene>
    <name evidence="2" type="ORF">DICSQDRAFT_63569</name>
</gene>
<evidence type="ECO:0000256" key="1">
    <source>
        <dbReference type="SAM" id="MobiDB-lite"/>
    </source>
</evidence>
<dbReference type="KEGG" id="dsq:DICSQDRAFT_63569"/>
<evidence type="ECO:0000313" key="3">
    <source>
        <dbReference type="Proteomes" id="UP000053319"/>
    </source>
</evidence>
<dbReference type="Pfam" id="PF18759">
    <property type="entry name" value="Plavaka"/>
    <property type="match status" value="1"/>
</dbReference>
<dbReference type="AlphaFoldDB" id="R7SVL7"/>
<evidence type="ECO:0000313" key="2">
    <source>
        <dbReference type="EMBL" id="EJF60224.1"/>
    </source>
</evidence>
<reference evidence="2 3" key="1">
    <citation type="journal article" date="2012" name="Science">
        <title>The Paleozoic origin of enzymatic lignin decomposition reconstructed from 31 fungal genomes.</title>
        <authorList>
            <person name="Floudas D."/>
            <person name="Binder M."/>
            <person name="Riley R."/>
            <person name="Barry K."/>
            <person name="Blanchette R.A."/>
            <person name="Henrissat B."/>
            <person name="Martinez A.T."/>
            <person name="Otillar R."/>
            <person name="Spatafora J.W."/>
            <person name="Yadav J.S."/>
            <person name="Aerts A."/>
            <person name="Benoit I."/>
            <person name="Boyd A."/>
            <person name="Carlson A."/>
            <person name="Copeland A."/>
            <person name="Coutinho P.M."/>
            <person name="de Vries R.P."/>
            <person name="Ferreira P."/>
            <person name="Findley K."/>
            <person name="Foster B."/>
            <person name="Gaskell J."/>
            <person name="Glotzer D."/>
            <person name="Gorecki P."/>
            <person name="Heitman J."/>
            <person name="Hesse C."/>
            <person name="Hori C."/>
            <person name="Igarashi K."/>
            <person name="Jurgens J.A."/>
            <person name="Kallen N."/>
            <person name="Kersten P."/>
            <person name="Kohler A."/>
            <person name="Kuees U."/>
            <person name="Kumar T.K.A."/>
            <person name="Kuo A."/>
            <person name="LaButti K."/>
            <person name="Larrondo L.F."/>
            <person name="Lindquist E."/>
            <person name="Ling A."/>
            <person name="Lombard V."/>
            <person name="Lucas S."/>
            <person name="Lundell T."/>
            <person name="Martin R."/>
            <person name="McLaughlin D.J."/>
            <person name="Morgenstern I."/>
            <person name="Morin E."/>
            <person name="Murat C."/>
            <person name="Nagy L.G."/>
            <person name="Nolan M."/>
            <person name="Ohm R.A."/>
            <person name="Patyshakuliyeva A."/>
            <person name="Rokas A."/>
            <person name="Ruiz-Duenas F.J."/>
            <person name="Sabat G."/>
            <person name="Salamov A."/>
            <person name="Samejima M."/>
            <person name="Schmutz J."/>
            <person name="Slot J.C."/>
            <person name="St John F."/>
            <person name="Stenlid J."/>
            <person name="Sun H."/>
            <person name="Sun S."/>
            <person name="Syed K."/>
            <person name="Tsang A."/>
            <person name="Wiebenga A."/>
            <person name="Young D."/>
            <person name="Pisabarro A."/>
            <person name="Eastwood D.C."/>
            <person name="Martin F."/>
            <person name="Cullen D."/>
            <person name="Grigoriev I.V."/>
            <person name="Hibbett D.S."/>
        </authorList>
    </citation>
    <scope>NUCLEOTIDE SEQUENCE [LARGE SCALE GENOMIC DNA]</scope>
    <source>
        <strain evidence="2 3">LYAD-421 SS1</strain>
    </source>
</reference>
<dbReference type="RefSeq" id="XP_007367178.1">
    <property type="nucleotide sequence ID" value="XM_007367116.1"/>
</dbReference>
<dbReference type="HOGENOM" id="CLU_006344_4_0_1"/>
<dbReference type="OrthoDB" id="2789130at2759"/>
<dbReference type="Proteomes" id="UP000053319">
    <property type="component" value="Unassembled WGS sequence"/>
</dbReference>
<organism evidence="2 3">
    <name type="scientific">Dichomitus squalens (strain LYAD-421)</name>
    <name type="common">Western red white-rot fungus</name>
    <dbReference type="NCBI Taxonomy" id="732165"/>
    <lineage>
        <taxon>Eukaryota</taxon>
        <taxon>Fungi</taxon>
        <taxon>Dikarya</taxon>
        <taxon>Basidiomycota</taxon>
        <taxon>Agaricomycotina</taxon>
        <taxon>Agaricomycetes</taxon>
        <taxon>Polyporales</taxon>
        <taxon>Polyporaceae</taxon>
        <taxon>Dichomitus</taxon>
    </lineage>
</organism>
<proteinExistence type="predicted"/>
<name>R7SVL7_DICSQ</name>
<sequence>MNASTQPRARHHVTVEDVPDEDLDAGGLPRCPWVEDYPGPAGTPLGGAKTLFEEYRDVHKEAGKGRWAPFESEEEWELAQWLLTSGLSQQAIDKYLKLDITRNRTQPSYKSKYHLLNKIDDLPRGHANWSVEVFEAQGDEVDEEGKPKKEIVELWKHDVVDCVRELIGNPLFRDALRYAPEHEYADDEGHTRIYSNMWGGNWWWGVQTKLPPNATVAPLILASDKTTLSRMSGDKTAWPVYLTLGNIDKNIRRRPSSHTTILLGYLPAMKLECFSEKRRSLEGYRLFHKCMRSLLEPLVVAGRDGVLMTCADGRQRRVYPILAAYVADHPEQCLISGCTESSCPKCTVEPKGRGEPSYRPYKNPDDVVAILKQAAMGQVKASELDSRGLRTIEPFWDSLPHCDIFTALTPDIFHQLHKGLFKDHLVSWVTKSIDDGTEEIDHRYMTMAKHPELRHFKKGISLVCQWTGTEYKNMEKVFLGVIAGAADERVTLTVRAVLDFIYYAHFETHTVTDAGQTPLFAAHSPPLDAHLPFLDHFLS</sequence>
<dbReference type="InterPro" id="IPR041078">
    <property type="entry name" value="Plavaka"/>
</dbReference>
<dbReference type="GeneID" id="18843229"/>
<dbReference type="OMA" id="HEYADDE"/>
<feature type="region of interest" description="Disordered" evidence="1">
    <location>
        <begin position="1"/>
        <end position="24"/>
    </location>
</feature>
<protein>
    <submittedName>
        <fullName evidence="2">Uncharacterized protein</fullName>
    </submittedName>
</protein>